<feature type="compositionally biased region" description="Basic residues" evidence="2">
    <location>
        <begin position="487"/>
        <end position="503"/>
    </location>
</feature>
<feature type="compositionally biased region" description="Polar residues" evidence="2">
    <location>
        <begin position="88"/>
        <end position="103"/>
    </location>
</feature>
<dbReference type="Gene3D" id="3.30.40.10">
    <property type="entry name" value="Zinc/RING finger domain, C3HC4 (zinc finger)"/>
    <property type="match status" value="1"/>
</dbReference>
<evidence type="ECO:0000259" key="3">
    <source>
        <dbReference type="PROSITE" id="PS50089"/>
    </source>
</evidence>
<dbReference type="PANTHER" id="PTHR35213:SF3">
    <property type="entry name" value="MYB-LIKE DOMAIN-CONTAINING PROTEIN"/>
    <property type="match status" value="1"/>
</dbReference>
<accession>W4G8T5</accession>
<proteinExistence type="predicted"/>
<keyword evidence="1" id="KW-0863">Zinc-finger</keyword>
<feature type="region of interest" description="Disordered" evidence="2">
    <location>
        <begin position="445"/>
        <end position="599"/>
    </location>
</feature>
<keyword evidence="1" id="KW-0862">Zinc</keyword>
<feature type="compositionally biased region" description="Low complexity" evidence="2">
    <location>
        <begin position="53"/>
        <end position="70"/>
    </location>
</feature>
<feature type="compositionally biased region" description="Polar residues" evidence="2">
    <location>
        <begin position="131"/>
        <end position="151"/>
    </location>
</feature>
<feature type="region of interest" description="Disordered" evidence="2">
    <location>
        <begin position="394"/>
        <end position="426"/>
    </location>
</feature>
<dbReference type="InterPro" id="IPR001841">
    <property type="entry name" value="Znf_RING"/>
</dbReference>
<dbReference type="PROSITE" id="PS50089">
    <property type="entry name" value="ZF_RING_2"/>
    <property type="match status" value="1"/>
</dbReference>
<dbReference type="InterPro" id="IPR013083">
    <property type="entry name" value="Znf_RING/FYVE/PHD"/>
</dbReference>
<feature type="compositionally biased region" description="Basic residues" evidence="2">
    <location>
        <begin position="71"/>
        <end position="80"/>
    </location>
</feature>
<organism evidence="4">
    <name type="scientific">Aphanomyces astaci</name>
    <name type="common">Crayfish plague agent</name>
    <dbReference type="NCBI Taxonomy" id="112090"/>
    <lineage>
        <taxon>Eukaryota</taxon>
        <taxon>Sar</taxon>
        <taxon>Stramenopiles</taxon>
        <taxon>Oomycota</taxon>
        <taxon>Saprolegniomycetes</taxon>
        <taxon>Saprolegniales</taxon>
        <taxon>Verrucalvaceae</taxon>
        <taxon>Aphanomyces</taxon>
    </lineage>
</organism>
<sequence>MSYDHVDPQQNLHAMTAYGGSFQQQYDTLSLDIPSPFDPHLPHHHHHQRNQQSGNHLSPSSVHSSSMQHPHTMHSHHSQAHHQQQQSYASFQPPNNNPFTSMSVKRKSPMYQDTDESSPTSYAFVHAAGASSHNPRPSPTASLRQSQPSTMSPLASSSIVCDLCKHLDPILYIPECGHTFHSRCVGEWPMVTCPTCRGSVPKVAVVHVDMHTKAAPRSGKWTKQEEKFVTLIVDEFDHGTFPLANGTPVRLVLAKLLNCSPMRLSKKFQKNALGKRTYRVPKSSHAAPNGSRICFDAATHQARQIEFSASEHAFREEVVLLQRKDNKMDGHIEVRDLRLAVVQFWVSNFLKFALSVGQQVDGLDTTEPKKKKQAMQKLRDGMFDQVLSWAAAAASDKTRTDDGDQAAGTSRQLHPPVHPPPLHPHPLVQWDEAYFKSEPLKAASSFDSLDNHENYPDQQPDYGDDEEAVPFQPHQYKQLSHLQQTPSHHHQPTHAMQRHHHHTIAPPSFGRDDGGIAYGSGYGSSYKRPTMVRDPPTSHRTALTPKVSLRGGGGQATTSTTSRTNSGPLRPQQLQPTNSSSTYLTTNASYDSVDSTNSSSAELDGLLMSTNHTSSHLRPHQPSPATTYDAMDAIPTNSSWDQMLDDFTGINSQLVVDPALNGASWL</sequence>
<protein>
    <recommendedName>
        <fullName evidence="3">RING-type domain-containing protein</fullName>
    </recommendedName>
</protein>
<evidence type="ECO:0000256" key="1">
    <source>
        <dbReference type="PROSITE-ProRule" id="PRU00175"/>
    </source>
</evidence>
<feature type="domain" description="RING-type" evidence="3">
    <location>
        <begin position="161"/>
        <end position="197"/>
    </location>
</feature>
<keyword evidence="1" id="KW-0479">Metal-binding</keyword>
<dbReference type="SUPFAM" id="SSF57850">
    <property type="entry name" value="RING/U-box"/>
    <property type="match status" value="1"/>
</dbReference>
<feature type="compositionally biased region" description="Low complexity" evidence="2">
    <location>
        <begin position="589"/>
        <end position="599"/>
    </location>
</feature>
<reference evidence="4" key="1">
    <citation type="submission" date="2013-12" db="EMBL/GenBank/DDBJ databases">
        <title>The Genome Sequence of Aphanomyces astaci APO3.</title>
        <authorList>
            <consortium name="The Broad Institute Genomics Platform"/>
            <person name="Russ C."/>
            <person name="Tyler B."/>
            <person name="van West P."/>
            <person name="Dieguez-Uribeondo J."/>
            <person name="Young S.K."/>
            <person name="Zeng Q."/>
            <person name="Gargeya S."/>
            <person name="Fitzgerald M."/>
            <person name="Abouelleil A."/>
            <person name="Alvarado L."/>
            <person name="Chapman S.B."/>
            <person name="Gainer-Dewar J."/>
            <person name="Goldberg J."/>
            <person name="Griggs A."/>
            <person name="Gujja S."/>
            <person name="Hansen M."/>
            <person name="Howarth C."/>
            <person name="Imamovic A."/>
            <person name="Ireland A."/>
            <person name="Larimer J."/>
            <person name="McCowan C."/>
            <person name="Murphy C."/>
            <person name="Pearson M."/>
            <person name="Poon T.W."/>
            <person name="Priest M."/>
            <person name="Roberts A."/>
            <person name="Saif S."/>
            <person name="Shea T."/>
            <person name="Sykes S."/>
            <person name="Wortman J."/>
            <person name="Nusbaum C."/>
            <person name="Birren B."/>
        </authorList>
    </citation>
    <scope>NUCLEOTIDE SEQUENCE [LARGE SCALE GENOMIC DNA]</scope>
    <source>
        <strain evidence="4">APO3</strain>
    </source>
</reference>
<feature type="region of interest" description="Disordered" evidence="2">
    <location>
        <begin position="30"/>
        <end position="151"/>
    </location>
</feature>
<dbReference type="EMBL" id="KI913137">
    <property type="protein sequence ID" value="ETV76065.1"/>
    <property type="molecule type" value="Genomic_DNA"/>
</dbReference>
<dbReference type="GeneID" id="20811619"/>
<feature type="compositionally biased region" description="Polar residues" evidence="2">
    <location>
        <begin position="572"/>
        <end position="588"/>
    </location>
</feature>
<dbReference type="VEuPathDB" id="FungiDB:H257_09623"/>
<dbReference type="PANTHER" id="PTHR35213">
    <property type="entry name" value="RING-TYPE DOMAIN-CONTAINING PROTEIN-RELATED"/>
    <property type="match status" value="1"/>
</dbReference>
<gene>
    <name evidence="4" type="ORF">H257_09623</name>
</gene>
<dbReference type="OrthoDB" id="8062037at2759"/>
<feature type="compositionally biased region" description="Low complexity" evidence="2">
    <location>
        <begin position="556"/>
        <end position="567"/>
    </location>
</feature>
<evidence type="ECO:0000256" key="2">
    <source>
        <dbReference type="SAM" id="MobiDB-lite"/>
    </source>
</evidence>
<dbReference type="GO" id="GO:0008270">
    <property type="term" value="F:zinc ion binding"/>
    <property type="evidence" value="ECO:0007669"/>
    <property type="project" value="UniProtKB-KW"/>
</dbReference>
<dbReference type="RefSeq" id="XP_009834190.1">
    <property type="nucleotide sequence ID" value="XM_009835888.1"/>
</dbReference>
<dbReference type="AlphaFoldDB" id="W4G8T5"/>
<name>W4G8T5_APHAT</name>
<evidence type="ECO:0000313" key="4">
    <source>
        <dbReference type="EMBL" id="ETV76065.1"/>
    </source>
</evidence>